<accession>A0A1G5BEA7</accession>
<keyword evidence="2" id="KW-1185">Reference proteome</keyword>
<dbReference type="OrthoDB" id="8480914at2"/>
<name>A0A1G5BEA7_9RHOB</name>
<dbReference type="STRING" id="336292.SAMN05660710_00109"/>
<evidence type="ECO:0000313" key="1">
    <source>
        <dbReference type="EMBL" id="SCX88468.1"/>
    </source>
</evidence>
<gene>
    <name evidence="1" type="ORF">SAMN05660710_00109</name>
</gene>
<dbReference type="InterPro" id="IPR010064">
    <property type="entry name" value="HK97-gp10_tail"/>
</dbReference>
<proteinExistence type="predicted"/>
<dbReference type="AlphaFoldDB" id="A0A1G5BEA7"/>
<dbReference type="Proteomes" id="UP000199502">
    <property type="component" value="Unassembled WGS sequence"/>
</dbReference>
<sequence>MARGTTIRGLAKLQKKLDRLPGIAKATIRQKMAEAADEIVAMMRSLVPVLKEPDARRRAGALRDSIGWTWGQAPKGSMVIAAMKGAGAGGDLTITIYAGSRDKSRGPDDAFYARWVEFGTKNMPAQPYFYVSYRANKRRAGRKIRGAVRKAARSVAAGQ</sequence>
<dbReference type="Pfam" id="PF04883">
    <property type="entry name" value="HK97-gp10_like"/>
    <property type="match status" value="1"/>
</dbReference>
<protein>
    <submittedName>
        <fullName evidence="1">Phage protein, HK97 gp10 family</fullName>
    </submittedName>
</protein>
<dbReference type="NCBIfam" id="TIGR01725">
    <property type="entry name" value="phge_HK97_gp10"/>
    <property type="match status" value="1"/>
</dbReference>
<dbReference type="RefSeq" id="WP_090739576.1">
    <property type="nucleotide sequence ID" value="NZ_FMVT01000001.1"/>
</dbReference>
<evidence type="ECO:0000313" key="2">
    <source>
        <dbReference type="Proteomes" id="UP000199502"/>
    </source>
</evidence>
<reference evidence="1 2" key="1">
    <citation type="submission" date="2016-10" db="EMBL/GenBank/DDBJ databases">
        <authorList>
            <person name="de Groot N.N."/>
        </authorList>
    </citation>
    <scope>NUCLEOTIDE SEQUENCE [LARGE SCALE GENOMIC DNA]</scope>
    <source>
        <strain evidence="1 2">CGMCC 1.8925</strain>
    </source>
</reference>
<dbReference type="EMBL" id="FMVT01000001">
    <property type="protein sequence ID" value="SCX88468.1"/>
    <property type="molecule type" value="Genomic_DNA"/>
</dbReference>
<organism evidence="1 2">
    <name type="scientific">Paracoccus tibetensis</name>
    <dbReference type="NCBI Taxonomy" id="336292"/>
    <lineage>
        <taxon>Bacteria</taxon>
        <taxon>Pseudomonadati</taxon>
        <taxon>Pseudomonadota</taxon>
        <taxon>Alphaproteobacteria</taxon>
        <taxon>Rhodobacterales</taxon>
        <taxon>Paracoccaceae</taxon>
        <taxon>Paracoccus</taxon>
    </lineage>
</organism>